<dbReference type="PANTHER" id="PTHR43622:SF7">
    <property type="entry name" value="3-DEHYDROQUINATE SYNTHASE, CHLOROPLASTIC"/>
    <property type="match status" value="1"/>
</dbReference>
<evidence type="ECO:0000256" key="10">
    <source>
        <dbReference type="ARBA" id="ARBA00022723"/>
    </source>
</evidence>
<comment type="function">
    <text evidence="17">Catalyzes the conversion of 3-deoxy-D-arabino-heptulosonate 7-phosphate (DAHP) to dehydroquinate (DHQ).</text>
</comment>
<feature type="binding site" evidence="17">
    <location>
        <position position="265"/>
    </location>
    <ligand>
        <name>Zn(2+)</name>
        <dbReference type="ChEBI" id="CHEBI:29105"/>
    </ligand>
</feature>
<comment type="subcellular location">
    <subcellularLocation>
        <location evidence="3 17">Cytoplasm</location>
    </subcellularLocation>
</comment>
<comment type="catalytic activity">
    <reaction evidence="1 17">
        <text>7-phospho-2-dehydro-3-deoxy-D-arabino-heptonate = 3-dehydroquinate + phosphate</text>
        <dbReference type="Rhea" id="RHEA:21968"/>
        <dbReference type="ChEBI" id="CHEBI:32364"/>
        <dbReference type="ChEBI" id="CHEBI:43474"/>
        <dbReference type="ChEBI" id="CHEBI:58394"/>
        <dbReference type="EC" id="4.2.3.4"/>
    </reaction>
</comment>
<evidence type="ECO:0000313" key="20">
    <source>
        <dbReference type="EMBL" id="ADI01184.1"/>
    </source>
</evidence>
<comment type="pathway">
    <text evidence="4 17">Metabolic intermediate biosynthesis; chorismate biosynthesis; chorismate from D-erythrose 4-phosphate and phosphoenolpyruvate: step 2/7.</text>
</comment>
<feature type="domain" description="3-dehydroquinate synthase N-terminal" evidence="18">
    <location>
        <begin position="69"/>
        <end position="180"/>
    </location>
</feature>
<dbReference type="EMBL" id="CP002048">
    <property type="protein sequence ID" value="ADI01184.1"/>
    <property type="molecule type" value="Genomic_DNA"/>
</dbReference>
<evidence type="ECO:0000259" key="18">
    <source>
        <dbReference type="Pfam" id="PF01761"/>
    </source>
</evidence>
<dbReference type="HAMAP" id="MF_00110">
    <property type="entry name" value="DHQ_synthase"/>
    <property type="match status" value="1"/>
</dbReference>
<dbReference type="EC" id="4.2.3.4" evidence="6 17"/>
<dbReference type="SUPFAM" id="SSF56796">
    <property type="entry name" value="Dehydroquinate synthase-like"/>
    <property type="match status" value="1"/>
</dbReference>
<dbReference type="KEGG" id="slp:Slip_0400"/>
<dbReference type="NCBIfam" id="TIGR01357">
    <property type="entry name" value="aroB"/>
    <property type="match status" value="1"/>
</dbReference>
<keyword evidence="8 17" id="KW-0963">Cytoplasm</keyword>
<keyword evidence="15 17" id="KW-0456">Lyase</keyword>
<evidence type="ECO:0000256" key="16">
    <source>
        <dbReference type="ARBA" id="ARBA00023285"/>
    </source>
</evidence>
<feature type="domain" description="3-dehydroquinate synthase C-terminal" evidence="19">
    <location>
        <begin position="182"/>
        <end position="325"/>
    </location>
</feature>
<dbReference type="GO" id="GO:0003856">
    <property type="term" value="F:3-dehydroquinate synthase activity"/>
    <property type="evidence" value="ECO:0007669"/>
    <property type="project" value="UniProtKB-UniRule"/>
</dbReference>
<organism evidence="20 21">
    <name type="scientific">Syntrophothermus lipocalidus (strain DSM 12680 / TGB-C1)</name>
    <dbReference type="NCBI Taxonomy" id="643648"/>
    <lineage>
        <taxon>Bacteria</taxon>
        <taxon>Bacillati</taxon>
        <taxon>Bacillota</taxon>
        <taxon>Clostridia</taxon>
        <taxon>Eubacteriales</taxon>
        <taxon>Syntrophomonadaceae</taxon>
        <taxon>Syntrophothermus</taxon>
    </lineage>
</organism>
<gene>
    <name evidence="17" type="primary">aroB</name>
    <name evidence="20" type="ordered locus">Slip_0400</name>
</gene>
<dbReference type="InterPro" id="IPR030960">
    <property type="entry name" value="DHQS/DOIS_N"/>
</dbReference>
<keyword evidence="12 17" id="KW-0862">Zinc</keyword>
<keyword evidence="16 17" id="KW-0170">Cobalt</keyword>
<feature type="binding site" evidence="17">
    <location>
        <begin position="106"/>
        <end position="110"/>
    </location>
    <ligand>
        <name>NAD(+)</name>
        <dbReference type="ChEBI" id="CHEBI:57540"/>
    </ligand>
</feature>
<keyword evidence="11 17" id="KW-0547">Nucleotide-binding</keyword>
<comment type="similarity">
    <text evidence="5 17">Belongs to the sugar phosphate cyclases superfamily. Dehydroquinate synthase family.</text>
</comment>
<evidence type="ECO:0000256" key="5">
    <source>
        <dbReference type="ARBA" id="ARBA00005412"/>
    </source>
</evidence>
<evidence type="ECO:0000256" key="4">
    <source>
        <dbReference type="ARBA" id="ARBA00004661"/>
    </source>
</evidence>
<feature type="binding site" evidence="17">
    <location>
        <begin position="130"/>
        <end position="131"/>
    </location>
    <ligand>
        <name>NAD(+)</name>
        <dbReference type="ChEBI" id="CHEBI:57540"/>
    </ligand>
</feature>
<dbReference type="AlphaFoldDB" id="D7CKE9"/>
<dbReference type="GO" id="GO:0009073">
    <property type="term" value="P:aromatic amino acid family biosynthetic process"/>
    <property type="evidence" value="ECO:0007669"/>
    <property type="project" value="UniProtKB-KW"/>
</dbReference>
<feature type="binding site" evidence="17">
    <location>
        <position position="152"/>
    </location>
    <ligand>
        <name>NAD(+)</name>
        <dbReference type="ChEBI" id="CHEBI:57540"/>
    </ligand>
</feature>
<dbReference type="UniPathway" id="UPA00053">
    <property type="reaction ID" value="UER00085"/>
</dbReference>
<evidence type="ECO:0000256" key="12">
    <source>
        <dbReference type="ARBA" id="ARBA00022833"/>
    </source>
</evidence>
<dbReference type="Gene3D" id="1.20.1090.10">
    <property type="entry name" value="Dehydroquinate synthase-like - alpha domain"/>
    <property type="match status" value="1"/>
</dbReference>
<dbReference type="GO" id="GO:0009423">
    <property type="term" value="P:chorismate biosynthetic process"/>
    <property type="evidence" value="ECO:0007669"/>
    <property type="project" value="UniProtKB-UniRule"/>
</dbReference>
<keyword evidence="10 17" id="KW-0479">Metal-binding</keyword>
<evidence type="ECO:0000256" key="8">
    <source>
        <dbReference type="ARBA" id="ARBA00022490"/>
    </source>
</evidence>
<dbReference type="eggNOG" id="COG0337">
    <property type="taxonomic scope" value="Bacteria"/>
</dbReference>
<evidence type="ECO:0000256" key="2">
    <source>
        <dbReference type="ARBA" id="ARBA00001911"/>
    </source>
</evidence>
<evidence type="ECO:0000256" key="14">
    <source>
        <dbReference type="ARBA" id="ARBA00023141"/>
    </source>
</evidence>
<dbReference type="GO" id="GO:0005737">
    <property type="term" value="C:cytoplasm"/>
    <property type="evidence" value="ECO:0007669"/>
    <property type="project" value="UniProtKB-SubCell"/>
</dbReference>
<dbReference type="FunFam" id="3.40.50.1970:FF:000001">
    <property type="entry name" value="3-dehydroquinate synthase"/>
    <property type="match status" value="1"/>
</dbReference>
<feature type="binding site" evidence="17">
    <location>
        <position position="185"/>
    </location>
    <ligand>
        <name>Zn(2+)</name>
        <dbReference type="ChEBI" id="CHEBI:29105"/>
    </ligand>
</feature>
<sequence length="366" mass="39483">MAKVSVNLGARSYDIHIGANLLEQSGQIIKEGARSENLFLVSNPTVFSLYGAAVIKSCEDSGLKVVATLIPDGEEYKTMGQAEEVIGEAIRRGIDRESLLVALGGGVVGDLAGFVAAVYQRGIDFVQIPTTLLAQVDSSVGGKVAVNHQAGKNMIGAFHQPRTVIVDVHTLASLSEREFAAGMAEVVKYGIILDESFFVFLENRLSDIKDRDEQVMESIVKRCCELKAMVVEEDETERGLRAVLNLGHTFGHAVETLTGYSAYRHGEAVSIGMILACSLARDLGLMGAGEVERVTGMLVELGLPVKLPQLDSRSILNAMYRDKKTRGGKLRLVLPCGIGRAVVRDDIDDELILKVLCNQSQATDAH</sequence>
<dbReference type="InterPro" id="IPR016037">
    <property type="entry name" value="DHQ_synth_AroB"/>
</dbReference>
<reference evidence="21" key="1">
    <citation type="journal article" date="2010" name="Stand. Genomic Sci.">
        <title>Complete genome sequence of Syntrophothermus lipocalidus type strain (TGB-C1T).</title>
        <authorList>
            <consortium name="US DOE Joint Genome Institute (JGI-PGF)"/>
            <person name="Djao O."/>
            <person name="Zhang X."/>
            <person name="Lucas S."/>
            <person name="Lapidus A."/>
            <person name="Glavina Del Rio T."/>
            <person name="Nolan M."/>
            <person name="Tice H."/>
            <person name="Cheng J."/>
            <person name="Han C."/>
            <person name="Tapia R."/>
            <person name="Goodwin L."/>
            <person name="Pitluck S."/>
            <person name="Liolios K."/>
            <person name="Ivanova N."/>
            <person name="Mavromatis K."/>
            <person name="Mikhailova N."/>
            <person name="Ovchinnikova G."/>
            <person name="Pati A."/>
            <person name="Brambilla E."/>
            <person name="Chen A."/>
            <person name="Palaniappan K."/>
            <person name="Land M."/>
            <person name="Hauser L."/>
            <person name="Chang Y."/>
            <person name="Jeffries C."/>
            <person name="Rohde M."/>
            <person name="Sikorski J."/>
            <person name="Spring S."/>
            <person name="Goker M."/>
            <person name="Detter J."/>
            <person name="Woyke T."/>
            <person name="Bristow J."/>
            <person name="Eisen J."/>
            <person name="Markowitz V."/>
            <person name="Hugenholtz P."/>
            <person name="Kyrpides N."/>
            <person name="Klenk H."/>
        </authorList>
    </citation>
    <scope>NUCLEOTIDE SEQUENCE [LARGE SCALE GENOMIC DNA]</scope>
    <source>
        <strain evidence="21">DSM 12680 / TGB-C1</strain>
    </source>
</reference>
<keyword evidence="14 17" id="KW-0057">Aromatic amino acid biosynthesis</keyword>
<accession>D7CKE9</accession>
<evidence type="ECO:0000256" key="11">
    <source>
        <dbReference type="ARBA" id="ARBA00022741"/>
    </source>
</evidence>
<evidence type="ECO:0000256" key="17">
    <source>
        <dbReference type="HAMAP-Rule" id="MF_00110"/>
    </source>
</evidence>
<evidence type="ECO:0000256" key="9">
    <source>
        <dbReference type="ARBA" id="ARBA00022605"/>
    </source>
</evidence>
<dbReference type="Proteomes" id="UP000000378">
    <property type="component" value="Chromosome"/>
</dbReference>
<dbReference type="InterPro" id="IPR030963">
    <property type="entry name" value="DHQ_synth_fam"/>
</dbReference>
<proteinExistence type="inferred from homology"/>
<dbReference type="CDD" id="cd08195">
    <property type="entry name" value="DHQS"/>
    <property type="match status" value="1"/>
</dbReference>
<evidence type="ECO:0000256" key="15">
    <source>
        <dbReference type="ARBA" id="ARBA00023239"/>
    </source>
</evidence>
<dbReference type="PIRSF" id="PIRSF001455">
    <property type="entry name" value="DHQ_synth"/>
    <property type="match status" value="1"/>
</dbReference>
<dbReference type="HOGENOM" id="CLU_001201_0_2_9"/>
<dbReference type="RefSeq" id="WP_013174586.1">
    <property type="nucleotide sequence ID" value="NC_014220.1"/>
</dbReference>
<evidence type="ECO:0000256" key="13">
    <source>
        <dbReference type="ARBA" id="ARBA00023027"/>
    </source>
</evidence>
<dbReference type="InterPro" id="IPR050071">
    <property type="entry name" value="Dehydroquinate_synthase"/>
</dbReference>
<dbReference type="GO" id="GO:0008652">
    <property type="term" value="P:amino acid biosynthetic process"/>
    <property type="evidence" value="ECO:0007669"/>
    <property type="project" value="UniProtKB-KW"/>
</dbReference>
<dbReference type="InterPro" id="IPR056179">
    <property type="entry name" value="DHQS_C"/>
</dbReference>
<feature type="binding site" evidence="17">
    <location>
        <begin position="72"/>
        <end position="77"/>
    </location>
    <ligand>
        <name>NAD(+)</name>
        <dbReference type="ChEBI" id="CHEBI:57540"/>
    </ligand>
</feature>
<dbReference type="GO" id="GO:0000166">
    <property type="term" value="F:nucleotide binding"/>
    <property type="evidence" value="ECO:0007669"/>
    <property type="project" value="UniProtKB-KW"/>
</dbReference>
<comment type="cofactor">
    <cofactor evidence="17">
        <name>Co(2+)</name>
        <dbReference type="ChEBI" id="CHEBI:48828"/>
    </cofactor>
    <cofactor evidence="17">
        <name>Zn(2+)</name>
        <dbReference type="ChEBI" id="CHEBI:29105"/>
    </cofactor>
    <text evidence="17">Binds 1 divalent metal cation per subunit. Can use either Co(2+) or Zn(2+).</text>
</comment>
<name>D7CKE9_SYNLT</name>
<reference evidence="20 21" key="2">
    <citation type="journal article" date="2010" name="Stand. Genomic Sci.">
        <title>Complete genome sequence of Syntrophothermus lipocalidus type strain (TGB-C1).</title>
        <authorList>
            <person name="Djao O.D."/>
            <person name="Zhang X."/>
            <person name="Lucas S."/>
            <person name="Lapidus A."/>
            <person name="Del Rio T.G."/>
            <person name="Nolan M."/>
            <person name="Tice H."/>
            <person name="Cheng J.F."/>
            <person name="Han C."/>
            <person name="Tapia R."/>
            <person name="Goodwin L."/>
            <person name="Pitluck S."/>
            <person name="Liolios K."/>
            <person name="Ivanova N."/>
            <person name="Mavromatis K."/>
            <person name="Mikhailova N."/>
            <person name="Ovchinnikova G."/>
            <person name="Pati A."/>
            <person name="Brambilla E."/>
            <person name="Chen A."/>
            <person name="Palaniappan K."/>
            <person name="Land M."/>
            <person name="Hauser L."/>
            <person name="Chang Y.J."/>
            <person name="Jeffries C.D."/>
            <person name="Rohde M."/>
            <person name="Sikorski J."/>
            <person name="Spring S."/>
            <person name="Goker M."/>
            <person name="Detter J.C."/>
            <person name="Woyke T."/>
            <person name="Bristow J."/>
            <person name="Eisen J.A."/>
            <person name="Markowitz V."/>
            <person name="Hugenholtz P."/>
            <person name="Kyrpides N.C."/>
            <person name="Klenk H.P."/>
        </authorList>
    </citation>
    <scope>NUCLEOTIDE SEQUENCE [LARGE SCALE GENOMIC DNA]</scope>
    <source>
        <strain evidence="21">DSM 12680 / TGB-C1</strain>
    </source>
</reference>
<evidence type="ECO:0000313" key="21">
    <source>
        <dbReference type="Proteomes" id="UP000000378"/>
    </source>
</evidence>
<keyword evidence="13 17" id="KW-0520">NAD</keyword>
<comment type="cofactor">
    <cofactor evidence="2 17">
        <name>NAD(+)</name>
        <dbReference type="ChEBI" id="CHEBI:57540"/>
    </cofactor>
</comment>
<evidence type="ECO:0000259" key="19">
    <source>
        <dbReference type="Pfam" id="PF24621"/>
    </source>
</evidence>
<dbReference type="GO" id="GO:0046872">
    <property type="term" value="F:metal ion binding"/>
    <property type="evidence" value="ECO:0007669"/>
    <property type="project" value="UniProtKB-KW"/>
</dbReference>
<feature type="binding site" evidence="17">
    <location>
        <position position="143"/>
    </location>
    <ligand>
        <name>NAD(+)</name>
        <dbReference type="ChEBI" id="CHEBI:57540"/>
    </ligand>
</feature>
<dbReference type="Gene3D" id="3.40.50.1970">
    <property type="match status" value="1"/>
</dbReference>
<dbReference type="STRING" id="643648.Slip_0400"/>
<dbReference type="OrthoDB" id="9806583at2"/>
<protein>
    <recommendedName>
        <fullName evidence="7 17">3-dehydroquinate synthase</fullName>
        <shortName evidence="17">DHQS</shortName>
        <ecNumber evidence="6 17">4.2.3.4</ecNumber>
    </recommendedName>
</protein>
<dbReference type="Pfam" id="PF01761">
    <property type="entry name" value="DHQ_synthase"/>
    <property type="match status" value="1"/>
</dbReference>
<evidence type="ECO:0000256" key="7">
    <source>
        <dbReference type="ARBA" id="ARBA00017684"/>
    </source>
</evidence>
<evidence type="ECO:0000256" key="6">
    <source>
        <dbReference type="ARBA" id="ARBA00013031"/>
    </source>
</evidence>
<evidence type="ECO:0000256" key="3">
    <source>
        <dbReference type="ARBA" id="ARBA00004496"/>
    </source>
</evidence>
<dbReference type="Pfam" id="PF24621">
    <property type="entry name" value="DHQS_C"/>
    <property type="match status" value="1"/>
</dbReference>
<feature type="binding site" evidence="17">
    <location>
        <position position="248"/>
    </location>
    <ligand>
        <name>Zn(2+)</name>
        <dbReference type="ChEBI" id="CHEBI:29105"/>
    </ligand>
</feature>
<keyword evidence="21" id="KW-1185">Reference proteome</keyword>
<comment type="caution">
    <text evidence="17">Lacks conserved residue(s) required for the propagation of feature annotation.</text>
</comment>
<evidence type="ECO:0000256" key="1">
    <source>
        <dbReference type="ARBA" id="ARBA00001393"/>
    </source>
</evidence>
<keyword evidence="9 17" id="KW-0028">Amino-acid biosynthesis</keyword>
<dbReference type="PANTHER" id="PTHR43622">
    <property type="entry name" value="3-DEHYDROQUINATE SYNTHASE"/>
    <property type="match status" value="1"/>
</dbReference>